<feature type="region of interest" description="Disordered" evidence="1">
    <location>
        <begin position="1"/>
        <end position="40"/>
    </location>
</feature>
<dbReference type="Proteomes" id="UP000485058">
    <property type="component" value="Unassembled WGS sequence"/>
</dbReference>
<evidence type="ECO:0000313" key="2">
    <source>
        <dbReference type="EMBL" id="GFH08909.1"/>
    </source>
</evidence>
<protein>
    <submittedName>
        <fullName evidence="2">Uncharacterized protein</fullName>
    </submittedName>
</protein>
<reference evidence="2 3" key="1">
    <citation type="submission" date="2020-02" db="EMBL/GenBank/DDBJ databases">
        <title>Draft genome sequence of Haematococcus lacustris strain NIES-144.</title>
        <authorList>
            <person name="Morimoto D."/>
            <person name="Nakagawa S."/>
            <person name="Yoshida T."/>
            <person name="Sawayama S."/>
        </authorList>
    </citation>
    <scope>NUCLEOTIDE SEQUENCE [LARGE SCALE GENOMIC DNA]</scope>
    <source>
        <strain evidence="2 3">NIES-144</strain>
    </source>
</reference>
<gene>
    <name evidence="2" type="ORF">HaLaN_03952</name>
</gene>
<organism evidence="2 3">
    <name type="scientific">Haematococcus lacustris</name>
    <name type="common">Green alga</name>
    <name type="synonym">Haematococcus pluvialis</name>
    <dbReference type="NCBI Taxonomy" id="44745"/>
    <lineage>
        <taxon>Eukaryota</taxon>
        <taxon>Viridiplantae</taxon>
        <taxon>Chlorophyta</taxon>
        <taxon>core chlorophytes</taxon>
        <taxon>Chlorophyceae</taxon>
        <taxon>CS clade</taxon>
        <taxon>Chlamydomonadales</taxon>
        <taxon>Haematococcaceae</taxon>
        <taxon>Haematococcus</taxon>
    </lineage>
</organism>
<feature type="region of interest" description="Disordered" evidence="1">
    <location>
        <begin position="100"/>
        <end position="130"/>
    </location>
</feature>
<proteinExistence type="predicted"/>
<comment type="caution">
    <text evidence="2">The sequence shown here is derived from an EMBL/GenBank/DDBJ whole genome shotgun (WGS) entry which is preliminary data.</text>
</comment>
<evidence type="ECO:0000313" key="3">
    <source>
        <dbReference type="Proteomes" id="UP000485058"/>
    </source>
</evidence>
<name>A0A699YRM2_HAELA</name>
<evidence type="ECO:0000256" key="1">
    <source>
        <dbReference type="SAM" id="MobiDB-lite"/>
    </source>
</evidence>
<keyword evidence="3" id="KW-1185">Reference proteome</keyword>
<accession>A0A699YRM2</accession>
<dbReference type="EMBL" id="BLLF01000193">
    <property type="protein sequence ID" value="GFH08909.1"/>
    <property type="molecule type" value="Genomic_DNA"/>
</dbReference>
<dbReference type="AlphaFoldDB" id="A0A699YRM2"/>
<sequence length="130" mass="14469">MCPGDAQCMEDAGDEDMAAPLRGKGVTSARYGDDENDEVEEGGHLLEHRLATKGAGLLLDDGDGMRRSSRSRIRPLEYWRNEHKLYGRQHKTLPTVVGIETRTPNPDWPMLSTGHVCKKSKARTKKGSKH</sequence>
<feature type="compositionally biased region" description="Basic residues" evidence="1">
    <location>
        <begin position="116"/>
        <end position="130"/>
    </location>
</feature>